<keyword evidence="1" id="KW-1133">Transmembrane helix</keyword>
<name>A0ABD4SN21_9NEIS</name>
<organism evidence="2 3">
    <name type="scientific">Laribacter hongkongensis</name>
    <dbReference type="NCBI Taxonomy" id="168471"/>
    <lineage>
        <taxon>Bacteria</taxon>
        <taxon>Pseudomonadati</taxon>
        <taxon>Pseudomonadota</taxon>
        <taxon>Betaproteobacteria</taxon>
        <taxon>Neisseriales</taxon>
        <taxon>Aquaspirillaceae</taxon>
        <taxon>Laribacter</taxon>
    </lineage>
</organism>
<dbReference type="AlphaFoldDB" id="A0ABD4SN21"/>
<keyword evidence="1" id="KW-0472">Membrane</keyword>
<evidence type="ECO:0000256" key="1">
    <source>
        <dbReference type="SAM" id="Phobius"/>
    </source>
</evidence>
<dbReference type="RefSeq" id="WP_193584408.1">
    <property type="nucleotide sequence ID" value="NZ_JAJAXL010000018.1"/>
</dbReference>
<comment type="caution">
    <text evidence="2">The sequence shown here is derived from an EMBL/GenBank/DDBJ whole genome shotgun (WGS) entry which is preliminary data.</text>
</comment>
<dbReference type="Proteomes" id="UP001200247">
    <property type="component" value="Unassembled WGS sequence"/>
</dbReference>
<protein>
    <submittedName>
        <fullName evidence="2">Flp family type IVb pilin</fullName>
    </submittedName>
</protein>
<accession>A0ABD4SN21</accession>
<reference evidence="2 3" key="1">
    <citation type="submission" date="2021-10" db="EMBL/GenBank/DDBJ databases">
        <title>Whole-genome sequencing analysis of Laribacter hongkongensis: virulence gene profiles, carbohydrate-active enzyme prediction, and antimicrobial resistance characterization.</title>
        <authorList>
            <person name="Yuan P."/>
            <person name="Zhan Y."/>
            <person name="Chen D."/>
        </authorList>
    </citation>
    <scope>NUCLEOTIDE SEQUENCE [LARGE SCALE GENOMIC DNA]</scope>
    <source>
        <strain evidence="2 3">W67</strain>
    </source>
</reference>
<proteinExistence type="predicted"/>
<evidence type="ECO:0000313" key="3">
    <source>
        <dbReference type="Proteomes" id="UP001200247"/>
    </source>
</evidence>
<sequence>MRIKSFMQKFARDERGVSALEYAVLAAVIVVAVVAFSDKLQGLYSTVFSNMESTVTDATKPKP</sequence>
<keyword evidence="1" id="KW-0812">Transmembrane</keyword>
<feature type="transmembrane region" description="Helical" evidence="1">
    <location>
        <begin position="20"/>
        <end position="37"/>
    </location>
</feature>
<evidence type="ECO:0000313" key="2">
    <source>
        <dbReference type="EMBL" id="MCG9024713.1"/>
    </source>
</evidence>
<gene>
    <name evidence="2" type="ORF">LH440_02110</name>
</gene>
<dbReference type="EMBL" id="JAJAXM010000003">
    <property type="protein sequence ID" value="MCG9024713.1"/>
    <property type="molecule type" value="Genomic_DNA"/>
</dbReference>
<dbReference type="InterPro" id="IPR007047">
    <property type="entry name" value="Flp_Fap"/>
</dbReference>
<dbReference type="Pfam" id="PF04964">
    <property type="entry name" value="Flp_Fap"/>
    <property type="match status" value="1"/>
</dbReference>